<feature type="compositionally biased region" description="Basic and acidic residues" evidence="1">
    <location>
        <begin position="24"/>
        <end position="46"/>
    </location>
</feature>
<dbReference type="EMBL" id="CM031817">
    <property type="protein sequence ID" value="KAG6643474.1"/>
    <property type="molecule type" value="Genomic_DNA"/>
</dbReference>
<feature type="signal peptide" evidence="2">
    <location>
        <begin position="1"/>
        <end position="24"/>
    </location>
</feature>
<proteinExistence type="predicted"/>
<evidence type="ECO:0000256" key="1">
    <source>
        <dbReference type="SAM" id="MobiDB-lite"/>
    </source>
</evidence>
<accession>A0A8T1PNK6</accession>
<keyword evidence="4" id="KW-1185">Reference proteome</keyword>
<protein>
    <submittedName>
        <fullName evidence="3">Uncharacterized protein</fullName>
    </submittedName>
</protein>
<evidence type="ECO:0000313" key="3">
    <source>
        <dbReference type="EMBL" id="KAG6643474.1"/>
    </source>
</evidence>
<keyword evidence="2" id="KW-0732">Signal</keyword>
<dbReference type="Proteomes" id="UP000811609">
    <property type="component" value="Chromosome 9"/>
</dbReference>
<name>A0A8T1PNK6_CARIL</name>
<evidence type="ECO:0000313" key="4">
    <source>
        <dbReference type="Proteomes" id="UP000811609"/>
    </source>
</evidence>
<feature type="chain" id="PRO_5035872537" evidence="2">
    <location>
        <begin position="25"/>
        <end position="98"/>
    </location>
</feature>
<organism evidence="3 4">
    <name type="scientific">Carya illinoinensis</name>
    <name type="common">Pecan</name>
    <dbReference type="NCBI Taxonomy" id="32201"/>
    <lineage>
        <taxon>Eukaryota</taxon>
        <taxon>Viridiplantae</taxon>
        <taxon>Streptophyta</taxon>
        <taxon>Embryophyta</taxon>
        <taxon>Tracheophyta</taxon>
        <taxon>Spermatophyta</taxon>
        <taxon>Magnoliopsida</taxon>
        <taxon>eudicotyledons</taxon>
        <taxon>Gunneridae</taxon>
        <taxon>Pentapetalae</taxon>
        <taxon>rosids</taxon>
        <taxon>fabids</taxon>
        <taxon>Fagales</taxon>
        <taxon>Juglandaceae</taxon>
        <taxon>Carya</taxon>
    </lineage>
</organism>
<evidence type="ECO:0000256" key="2">
    <source>
        <dbReference type="SAM" id="SignalP"/>
    </source>
</evidence>
<dbReference type="AlphaFoldDB" id="A0A8T1PNK6"/>
<sequence>MNILSLISLVKTASLLLHLQKARTGREREREREQEEPVELRMDSATEQKNQKPLLLLHGAIPPELNRFFHTFFVSFFINGKQLVAFYDIGCEQGGGRV</sequence>
<comment type="caution">
    <text evidence="3">The sequence shown here is derived from an EMBL/GenBank/DDBJ whole genome shotgun (WGS) entry which is preliminary data.</text>
</comment>
<reference evidence="3" key="1">
    <citation type="submission" date="2020-12" db="EMBL/GenBank/DDBJ databases">
        <title>WGS assembly of Carya illinoinensis cv. Pawnee.</title>
        <authorList>
            <person name="Platts A."/>
            <person name="Shu S."/>
            <person name="Wright S."/>
            <person name="Barry K."/>
            <person name="Edger P."/>
            <person name="Pires J.C."/>
            <person name="Schmutz J."/>
        </authorList>
    </citation>
    <scope>NUCLEOTIDE SEQUENCE</scope>
    <source>
        <tissue evidence="3">Leaf</tissue>
    </source>
</reference>
<gene>
    <name evidence="3" type="ORF">CIPAW_09G214700</name>
</gene>
<feature type="region of interest" description="Disordered" evidence="1">
    <location>
        <begin position="23"/>
        <end position="46"/>
    </location>
</feature>